<keyword evidence="2" id="KW-1185">Reference proteome</keyword>
<protein>
    <submittedName>
        <fullName evidence="1">Uncharacterized protein</fullName>
    </submittedName>
</protein>
<evidence type="ECO:0000313" key="2">
    <source>
        <dbReference type="Proteomes" id="UP001372338"/>
    </source>
</evidence>
<sequence>MEGTMFTSIDDETTTHAFLLYLEVVPTWFAFLMVQISPSNIVSFSTWLHSILLMSDNSSAGHVFELLQAIWDHRNDWVFRGKLLSVSQILNKVISMVTPEKPNTGMQIDSSPNLLVDDAFHVFVNASWCKDKVVGVGFIAMDKNQVFMAAG</sequence>
<dbReference type="AlphaFoldDB" id="A0AAN9FDI3"/>
<dbReference type="EMBL" id="JAYWIO010000003">
    <property type="protein sequence ID" value="KAK7273201.1"/>
    <property type="molecule type" value="Genomic_DNA"/>
</dbReference>
<gene>
    <name evidence="1" type="ORF">RIF29_14250</name>
</gene>
<evidence type="ECO:0000313" key="1">
    <source>
        <dbReference type="EMBL" id="KAK7273201.1"/>
    </source>
</evidence>
<proteinExistence type="predicted"/>
<dbReference type="Proteomes" id="UP001372338">
    <property type="component" value="Unassembled WGS sequence"/>
</dbReference>
<reference evidence="1 2" key="1">
    <citation type="submission" date="2024-01" db="EMBL/GenBank/DDBJ databases">
        <title>The genomes of 5 underutilized Papilionoideae crops provide insights into root nodulation and disease resistanc.</title>
        <authorList>
            <person name="Yuan L."/>
        </authorList>
    </citation>
    <scope>NUCLEOTIDE SEQUENCE [LARGE SCALE GENOMIC DNA]</scope>
    <source>
        <strain evidence="1">ZHUSHIDOU_FW_LH</strain>
        <tissue evidence="1">Leaf</tissue>
    </source>
</reference>
<organism evidence="1 2">
    <name type="scientific">Crotalaria pallida</name>
    <name type="common">Smooth rattlebox</name>
    <name type="synonym">Crotalaria striata</name>
    <dbReference type="NCBI Taxonomy" id="3830"/>
    <lineage>
        <taxon>Eukaryota</taxon>
        <taxon>Viridiplantae</taxon>
        <taxon>Streptophyta</taxon>
        <taxon>Embryophyta</taxon>
        <taxon>Tracheophyta</taxon>
        <taxon>Spermatophyta</taxon>
        <taxon>Magnoliopsida</taxon>
        <taxon>eudicotyledons</taxon>
        <taxon>Gunneridae</taxon>
        <taxon>Pentapetalae</taxon>
        <taxon>rosids</taxon>
        <taxon>fabids</taxon>
        <taxon>Fabales</taxon>
        <taxon>Fabaceae</taxon>
        <taxon>Papilionoideae</taxon>
        <taxon>50 kb inversion clade</taxon>
        <taxon>genistoids sensu lato</taxon>
        <taxon>core genistoids</taxon>
        <taxon>Crotalarieae</taxon>
        <taxon>Crotalaria</taxon>
    </lineage>
</organism>
<name>A0AAN9FDI3_CROPI</name>
<comment type="caution">
    <text evidence="1">The sequence shown here is derived from an EMBL/GenBank/DDBJ whole genome shotgun (WGS) entry which is preliminary data.</text>
</comment>
<accession>A0AAN9FDI3</accession>